<protein>
    <submittedName>
        <fullName evidence="2">Uncharacterized protein</fullName>
    </submittedName>
</protein>
<evidence type="ECO:0000256" key="1">
    <source>
        <dbReference type="SAM" id="MobiDB-lite"/>
    </source>
</evidence>
<reference evidence="2 3" key="1">
    <citation type="journal article" date="2013" name="Genome Announc.">
        <title>Genome Sequence of the Pigment-Producing Bacterium Pseudogulbenkiania ferrooxidans, Isolated from Loktak Lake.</title>
        <authorList>
            <person name="Puranik S."/>
            <person name="Talkal R."/>
            <person name="Qureshi A."/>
            <person name="Khardenavis A."/>
            <person name="Kapley A."/>
            <person name="Purohit H.J."/>
        </authorList>
    </citation>
    <scope>NUCLEOTIDE SEQUENCE [LARGE SCALE GENOMIC DNA]</scope>
    <source>
        <strain evidence="2 3">EGD-HP2</strain>
    </source>
</reference>
<comment type="caution">
    <text evidence="2">The sequence shown here is derived from an EMBL/GenBank/DDBJ whole genome shotgun (WGS) entry which is preliminary data.</text>
</comment>
<keyword evidence="3" id="KW-1185">Reference proteome</keyword>
<sequence>MMFFMAGLPAEQVRELSRQLPDTRRRPQQRDETPSSKPSPGSCRN</sequence>
<evidence type="ECO:0000313" key="2">
    <source>
        <dbReference type="EMBL" id="ERE00326.1"/>
    </source>
</evidence>
<gene>
    <name evidence="2" type="ORF">O166_14985</name>
</gene>
<evidence type="ECO:0000313" key="3">
    <source>
        <dbReference type="Proteomes" id="UP000016426"/>
    </source>
</evidence>
<dbReference type="EMBL" id="AVPH01000278">
    <property type="protein sequence ID" value="ERE00326.1"/>
    <property type="molecule type" value="Genomic_DNA"/>
</dbReference>
<name>A0ABP2XHH2_9NEIS</name>
<feature type="compositionally biased region" description="Basic and acidic residues" evidence="1">
    <location>
        <begin position="12"/>
        <end position="34"/>
    </location>
</feature>
<dbReference type="Proteomes" id="UP000016426">
    <property type="component" value="Unassembled WGS sequence"/>
</dbReference>
<accession>A0ABP2XHH2</accession>
<feature type="compositionally biased region" description="Polar residues" evidence="1">
    <location>
        <begin position="35"/>
        <end position="45"/>
    </location>
</feature>
<feature type="region of interest" description="Disordered" evidence="1">
    <location>
        <begin position="1"/>
        <end position="45"/>
    </location>
</feature>
<organism evidence="2 3">
    <name type="scientific">Pseudogulbenkiania ferrooxidans EGD-HP2</name>
    <dbReference type="NCBI Taxonomy" id="1388764"/>
    <lineage>
        <taxon>Bacteria</taxon>
        <taxon>Pseudomonadati</taxon>
        <taxon>Pseudomonadota</taxon>
        <taxon>Betaproteobacteria</taxon>
        <taxon>Neisseriales</taxon>
        <taxon>Chromobacteriaceae</taxon>
        <taxon>Pseudogulbenkiania</taxon>
    </lineage>
</organism>
<proteinExistence type="predicted"/>